<reference evidence="9" key="2">
    <citation type="submission" date="2012-11" db="EMBL/GenBank/DDBJ databases">
        <authorList>
            <person name="Kuo A."/>
            <person name="Curtis B.A."/>
            <person name="Tanifuji G."/>
            <person name="Burki F."/>
            <person name="Gruber A."/>
            <person name="Irimia M."/>
            <person name="Maruyama S."/>
            <person name="Arias M.C."/>
            <person name="Ball S.G."/>
            <person name="Gile G.H."/>
            <person name="Hirakawa Y."/>
            <person name="Hopkins J.F."/>
            <person name="Rensing S.A."/>
            <person name="Schmutz J."/>
            <person name="Symeonidi A."/>
            <person name="Elias M."/>
            <person name="Eveleigh R.J."/>
            <person name="Herman E.K."/>
            <person name="Klute M.J."/>
            <person name="Nakayama T."/>
            <person name="Obornik M."/>
            <person name="Reyes-Prieto A."/>
            <person name="Armbrust E.V."/>
            <person name="Aves S.J."/>
            <person name="Beiko R.G."/>
            <person name="Coutinho P."/>
            <person name="Dacks J.B."/>
            <person name="Durnford D.G."/>
            <person name="Fast N.M."/>
            <person name="Green B.R."/>
            <person name="Grisdale C."/>
            <person name="Hempe F."/>
            <person name="Henrissat B."/>
            <person name="Hoppner M.P."/>
            <person name="Ishida K.-I."/>
            <person name="Kim E."/>
            <person name="Koreny L."/>
            <person name="Kroth P.G."/>
            <person name="Liu Y."/>
            <person name="Malik S.-B."/>
            <person name="Maier U.G."/>
            <person name="McRose D."/>
            <person name="Mock T."/>
            <person name="Neilson J.A."/>
            <person name="Onodera N.T."/>
            <person name="Poole A.M."/>
            <person name="Pritham E.J."/>
            <person name="Richards T.A."/>
            <person name="Rocap G."/>
            <person name="Roy S.W."/>
            <person name="Sarai C."/>
            <person name="Schaack S."/>
            <person name="Shirato S."/>
            <person name="Slamovits C.H."/>
            <person name="Spencer D.F."/>
            <person name="Suzuki S."/>
            <person name="Worden A.Z."/>
            <person name="Zauner S."/>
            <person name="Barry K."/>
            <person name="Bell C."/>
            <person name="Bharti A.K."/>
            <person name="Crow J.A."/>
            <person name="Grimwood J."/>
            <person name="Kramer R."/>
            <person name="Lindquist E."/>
            <person name="Lucas S."/>
            <person name="Salamov A."/>
            <person name="McFadden G.I."/>
            <person name="Lane C.E."/>
            <person name="Keeling P.J."/>
            <person name="Gray M.W."/>
            <person name="Grigoriev I.V."/>
            <person name="Archibald J.M."/>
        </authorList>
    </citation>
    <scope>NUCLEOTIDE SEQUENCE</scope>
    <source>
        <strain evidence="9">CCMP2712</strain>
    </source>
</reference>
<accession>L1I7S3</accession>
<comment type="similarity">
    <text evidence="2 6">Belongs to the peroxisomal membrane protein PXMP2/4 family.</text>
</comment>
<reference evidence="7 9" key="1">
    <citation type="journal article" date="2012" name="Nature">
        <title>Algal genomes reveal evolutionary mosaicism and the fate of nucleomorphs.</title>
        <authorList>
            <consortium name="DOE Joint Genome Institute"/>
            <person name="Curtis B.A."/>
            <person name="Tanifuji G."/>
            <person name="Burki F."/>
            <person name="Gruber A."/>
            <person name="Irimia M."/>
            <person name="Maruyama S."/>
            <person name="Arias M.C."/>
            <person name="Ball S.G."/>
            <person name="Gile G.H."/>
            <person name="Hirakawa Y."/>
            <person name="Hopkins J.F."/>
            <person name="Kuo A."/>
            <person name="Rensing S.A."/>
            <person name="Schmutz J."/>
            <person name="Symeonidi A."/>
            <person name="Elias M."/>
            <person name="Eveleigh R.J."/>
            <person name="Herman E.K."/>
            <person name="Klute M.J."/>
            <person name="Nakayama T."/>
            <person name="Obornik M."/>
            <person name="Reyes-Prieto A."/>
            <person name="Armbrust E.V."/>
            <person name="Aves S.J."/>
            <person name="Beiko R.G."/>
            <person name="Coutinho P."/>
            <person name="Dacks J.B."/>
            <person name="Durnford D.G."/>
            <person name="Fast N.M."/>
            <person name="Green B.R."/>
            <person name="Grisdale C.J."/>
            <person name="Hempel F."/>
            <person name="Henrissat B."/>
            <person name="Hoppner M.P."/>
            <person name="Ishida K."/>
            <person name="Kim E."/>
            <person name="Koreny L."/>
            <person name="Kroth P.G."/>
            <person name="Liu Y."/>
            <person name="Malik S.B."/>
            <person name="Maier U.G."/>
            <person name="McRose D."/>
            <person name="Mock T."/>
            <person name="Neilson J.A."/>
            <person name="Onodera N.T."/>
            <person name="Poole A.M."/>
            <person name="Pritham E.J."/>
            <person name="Richards T.A."/>
            <person name="Rocap G."/>
            <person name="Roy S.W."/>
            <person name="Sarai C."/>
            <person name="Schaack S."/>
            <person name="Shirato S."/>
            <person name="Slamovits C.H."/>
            <person name="Spencer D.F."/>
            <person name="Suzuki S."/>
            <person name="Worden A.Z."/>
            <person name="Zauner S."/>
            <person name="Barry K."/>
            <person name="Bell C."/>
            <person name="Bharti A.K."/>
            <person name="Crow J.A."/>
            <person name="Grimwood J."/>
            <person name="Kramer R."/>
            <person name="Lindquist E."/>
            <person name="Lucas S."/>
            <person name="Salamov A."/>
            <person name="McFadden G.I."/>
            <person name="Lane C.E."/>
            <person name="Keeling P.J."/>
            <person name="Gray M.W."/>
            <person name="Grigoriev I.V."/>
            <person name="Archibald J.M."/>
        </authorList>
    </citation>
    <scope>NUCLEOTIDE SEQUENCE</scope>
    <source>
        <strain evidence="7 9">CCMP2712</strain>
    </source>
</reference>
<evidence type="ECO:0000256" key="6">
    <source>
        <dbReference type="RuleBase" id="RU363053"/>
    </source>
</evidence>
<dbReference type="OrthoDB" id="10267969at2759"/>
<dbReference type="PaxDb" id="55529-EKX32147"/>
<evidence type="ECO:0000256" key="5">
    <source>
        <dbReference type="ARBA" id="ARBA00023136"/>
    </source>
</evidence>
<evidence type="ECO:0000256" key="3">
    <source>
        <dbReference type="ARBA" id="ARBA00022692"/>
    </source>
</evidence>
<keyword evidence="9" id="KW-1185">Reference proteome</keyword>
<keyword evidence="3 6" id="KW-0812">Transmembrane</keyword>
<dbReference type="KEGG" id="gtt:GUITHDRAFT_148817"/>
<keyword evidence="5 6" id="KW-0472">Membrane</keyword>
<dbReference type="Proteomes" id="UP000011087">
    <property type="component" value="Unassembled WGS sequence"/>
</dbReference>
<dbReference type="AlphaFoldDB" id="L1I7S3"/>
<reference evidence="8" key="3">
    <citation type="submission" date="2016-03" db="UniProtKB">
        <authorList>
            <consortium name="EnsemblProtists"/>
        </authorList>
    </citation>
    <scope>IDENTIFICATION</scope>
</reference>
<name>L1I7S3_GUITC</name>
<dbReference type="RefSeq" id="XP_005819127.1">
    <property type="nucleotide sequence ID" value="XM_005819070.1"/>
</dbReference>
<dbReference type="EnsemblProtists" id="EKX32147">
    <property type="protein sequence ID" value="EKX32147"/>
    <property type="gene ID" value="GUITHDRAFT_148817"/>
</dbReference>
<evidence type="ECO:0000313" key="8">
    <source>
        <dbReference type="EnsemblProtists" id="EKX32147"/>
    </source>
</evidence>
<evidence type="ECO:0000313" key="7">
    <source>
        <dbReference type="EMBL" id="EKX32147.1"/>
    </source>
</evidence>
<comment type="subcellular location">
    <subcellularLocation>
        <location evidence="1">Membrane</location>
        <topology evidence="1">Multi-pass membrane protein</topology>
    </subcellularLocation>
</comment>
<organism evidence="7">
    <name type="scientific">Guillardia theta (strain CCMP2712)</name>
    <name type="common">Cryptophyte</name>
    <dbReference type="NCBI Taxonomy" id="905079"/>
    <lineage>
        <taxon>Eukaryota</taxon>
        <taxon>Cryptophyceae</taxon>
        <taxon>Pyrenomonadales</taxon>
        <taxon>Geminigeraceae</taxon>
        <taxon>Guillardia</taxon>
    </lineage>
</organism>
<dbReference type="GO" id="GO:0005737">
    <property type="term" value="C:cytoplasm"/>
    <property type="evidence" value="ECO:0007669"/>
    <property type="project" value="TreeGrafter"/>
</dbReference>
<dbReference type="EMBL" id="JH993208">
    <property type="protein sequence ID" value="EKX32147.1"/>
    <property type="molecule type" value="Genomic_DNA"/>
</dbReference>
<dbReference type="eggNOG" id="ENOG502SZ6A">
    <property type="taxonomic scope" value="Eukaryota"/>
</dbReference>
<evidence type="ECO:0000256" key="1">
    <source>
        <dbReference type="ARBA" id="ARBA00004141"/>
    </source>
</evidence>
<sequence>MDRATSSPLFPIACFFVICKISTVLGFSAYPTLSTARALTAAPPSWHASGLLKDGRWIASRPFTRRELALRSARATRMSLDSLDVSLLLSAIGSVPSQLWQSYTEVLSSSPLQTDGVSAALLYLLGKLSAGKIANQKQEVAWLARWMLVGLVDGLCTHSWYHYVDDLANTYTQTHLQHTAFMTVASSSVYTPLYCLGFLVVLSLLEFKGVEGSIARVKKDFPDLYKSCLTTWAPLNAIIFGLVPLEFITVTAMVLHYIYLVVIALWDSGFLSLSDLSLRGGANQGSSTGVESPVYLGMKDSSLLPSNAFLATDDLTKPEVLATNMNDQDASKV</sequence>
<gene>
    <name evidence="7" type="ORF">GUITHDRAFT_148817</name>
</gene>
<dbReference type="Pfam" id="PF04117">
    <property type="entry name" value="Mpv17_PMP22"/>
    <property type="match status" value="1"/>
</dbReference>
<comment type="caution">
    <text evidence="6">Lacks conserved residue(s) required for the propagation of feature annotation.</text>
</comment>
<proteinExistence type="inferred from homology"/>
<dbReference type="GO" id="GO:0016020">
    <property type="term" value="C:membrane"/>
    <property type="evidence" value="ECO:0007669"/>
    <property type="project" value="UniProtKB-SubCell"/>
</dbReference>
<evidence type="ECO:0000256" key="2">
    <source>
        <dbReference type="ARBA" id="ARBA00006824"/>
    </source>
</evidence>
<dbReference type="STRING" id="905079.L1I7S3"/>
<dbReference type="PANTHER" id="PTHR11266">
    <property type="entry name" value="PEROXISOMAL MEMBRANE PROTEIN 2, PXMP2 MPV17"/>
    <property type="match status" value="1"/>
</dbReference>
<feature type="transmembrane region" description="Helical" evidence="6">
    <location>
        <begin position="189"/>
        <end position="207"/>
    </location>
</feature>
<protein>
    <submittedName>
        <fullName evidence="7 8">Uncharacterized protein</fullName>
    </submittedName>
</protein>
<keyword evidence="4 6" id="KW-1133">Transmembrane helix</keyword>
<dbReference type="HOGENOM" id="CLU_835350_0_0_1"/>
<dbReference type="InterPro" id="IPR007248">
    <property type="entry name" value="Mpv17_PMP22"/>
</dbReference>
<evidence type="ECO:0000313" key="9">
    <source>
        <dbReference type="Proteomes" id="UP000011087"/>
    </source>
</evidence>
<evidence type="ECO:0000256" key="4">
    <source>
        <dbReference type="ARBA" id="ARBA00022989"/>
    </source>
</evidence>
<dbReference type="GeneID" id="17288871"/>